<dbReference type="GO" id="GO:0016757">
    <property type="term" value="F:glycosyltransferase activity"/>
    <property type="evidence" value="ECO:0007669"/>
    <property type="project" value="InterPro"/>
</dbReference>
<reference evidence="3" key="1">
    <citation type="submission" date="2022-07" db="EMBL/GenBank/DDBJ databases">
        <title>Enhanced cultured diversity of the mouse gut microbiota enables custom-made synthetic communities.</title>
        <authorList>
            <person name="Afrizal A."/>
        </authorList>
    </citation>
    <scope>NUCLEOTIDE SEQUENCE</scope>
    <source>
        <strain evidence="3">DSM 29186</strain>
    </source>
</reference>
<dbReference type="Proteomes" id="UP001140817">
    <property type="component" value="Unassembled WGS sequence"/>
</dbReference>
<gene>
    <name evidence="3" type="ORF">NSA58_05155</name>
</gene>
<dbReference type="PANTHER" id="PTHR45947:SF3">
    <property type="entry name" value="SULFOQUINOVOSYL TRANSFERASE SQD2"/>
    <property type="match status" value="1"/>
</dbReference>
<evidence type="ECO:0000259" key="2">
    <source>
        <dbReference type="Pfam" id="PF13439"/>
    </source>
</evidence>
<evidence type="ECO:0000313" key="4">
    <source>
        <dbReference type="Proteomes" id="UP001140817"/>
    </source>
</evidence>
<accession>A0A9X2M984</accession>
<dbReference type="Pfam" id="PF00534">
    <property type="entry name" value="Glycos_transf_1"/>
    <property type="match status" value="1"/>
</dbReference>
<organism evidence="3 4">
    <name type="scientific">Terrisporobacter muris</name>
    <dbReference type="NCBI Taxonomy" id="2963284"/>
    <lineage>
        <taxon>Bacteria</taxon>
        <taxon>Bacillati</taxon>
        <taxon>Bacillota</taxon>
        <taxon>Clostridia</taxon>
        <taxon>Peptostreptococcales</taxon>
        <taxon>Peptostreptococcaceae</taxon>
        <taxon>Terrisporobacter</taxon>
    </lineage>
</organism>
<dbReference type="Pfam" id="PF13439">
    <property type="entry name" value="Glyco_transf_4"/>
    <property type="match status" value="1"/>
</dbReference>
<sequence>MGEPIRVLHVVTYMGRGGLETMIMNYYRNIDRSKVQFDFLTHRDERWDYDDEIEELGGKIYHLPRLNPFSPKYLKALDNFFKKHKEYNIVHCHQDCLSGIVLKSAKKNGVNFTIAHSHSSNQNKNLKYVIKLIAKKFIPKYADYMFACGKEAGEWMFNTSDFIILNNAIDTKRYIYNEEKSLKMKEKLDITGKFVIGHVGRFRQEKNHSFIIDIFKEVCEKESNSALLLVGDGPLEEDIKRKVDDLGLLDKVKFLGARNDVNDLMQCMDIFILPSLYEGIPLTMIESQASGLDCIISDKVPKECIVTKNVKSISLEETSKYWANEIIKNKDKIRKNLYNEIQNSKFDIKSNAIWLQEFYLRIWQRGIKLGNTYSVYTNIQ</sequence>
<name>A0A9X2M984_9FIRM</name>
<feature type="domain" description="Glycosyltransferase subfamily 4-like N-terminal" evidence="2">
    <location>
        <begin position="17"/>
        <end position="171"/>
    </location>
</feature>
<dbReference type="CDD" id="cd03812">
    <property type="entry name" value="GT4_CapH-like"/>
    <property type="match status" value="1"/>
</dbReference>
<feature type="domain" description="Glycosyl transferase family 1" evidence="1">
    <location>
        <begin position="184"/>
        <end position="318"/>
    </location>
</feature>
<dbReference type="SUPFAM" id="SSF53756">
    <property type="entry name" value="UDP-Glycosyltransferase/glycogen phosphorylase"/>
    <property type="match status" value="1"/>
</dbReference>
<dbReference type="InterPro" id="IPR050194">
    <property type="entry name" value="Glycosyltransferase_grp1"/>
</dbReference>
<protein>
    <submittedName>
        <fullName evidence="3">Glycosyltransferase family 1 protein</fullName>
    </submittedName>
</protein>
<proteinExistence type="predicted"/>
<dbReference type="EMBL" id="JANKBY010000039">
    <property type="protein sequence ID" value="MCR1822169.1"/>
    <property type="molecule type" value="Genomic_DNA"/>
</dbReference>
<dbReference type="AlphaFoldDB" id="A0A9X2M984"/>
<dbReference type="RefSeq" id="WP_257560222.1">
    <property type="nucleotide sequence ID" value="NZ_JANKBY010000039.1"/>
</dbReference>
<dbReference type="InterPro" id="IPR028098">
    <property type="entry name" value="Glyco_trans_4-like_N"/>
</dbReference>
<evidence type="ECO:0000313" key="3">
    <source>
        <dbReference type="EMBL" id="MCR1822169.1"/>
    </source>
</evidence>
<dbReference type="PANTHER" id="PTHR45947">
    <property type="entry name" value="SULFOQUINOVOSYL TRANSFERASE SQD2"/>
    <property type="match status" value="1"/>
</dbReference>
<evidence type="ECO:0000259" key="1">
    <source>
        <dbReference type="Pfam" id="PF00534"/>
    </source>
</evidence>
<keyword evidence="4" id="KW-1185">Reference proteome</keyword>
<dbReference type="Gene3D" id="3.40.50.2000">
    <property type="entry name" value="Glycogen Phosphorylase B"/>
    <property type="match status" value="2"/>
</dbReference>
<dbReference type="InterPro" id="IPR001296">
    <property type="entry name" value="Glyco_trans_1"/>
</dbReference>
<comment type="caution">
    <text evidence="3">The sequence shown here is derived from an EMBL/GenBank/DDBJ whole genome shotgun (WGS) entry which is preliminary data.</text>
</comment>